<evidence type="ECO:0000313" key="2">
    <source>
        <dbReference type="Proteomes" id="UP001055159"/>
    </source>
</evidence>
<name>A0ABY3U7Q1_9MYCO</name>
<reference evidence="1" key="1">
    <citation type="submission" date="2022-08" db="EMBL/GenBank/DDBJ databases">
        <title>Whole genome sequencing of non-tuberculosis mycobacteria type-strains.</title>
        <authorList>
            <person name="Igarashi Y."/>
            <person name="Osugi A."/>
            <person name="Mitarai S."/>
        </authorList>
    </citation>
    <scope>NUCLEOTIDE SEQUENCE</scope>
    <source>
        <strain evidence="1">JCM 16372</strain>
    </source>
</reference>
<proteinExistence type="predicted"/>
<gene>
    <name evidence="1" type="ORF">MJO55_20595</name>
</gene>
<dbReference type="SUPFAM" id="SSF50475">
    <property type="entry name" value="FMN-binding split barrel"/>
    <property type="match status" value="1"/>
</dbReference>
<evidence type="ECO:0000313" key="1">
    <source>
        <dbReference type="EMBL" id="ULP35634.1"/>
    </source>
</evidence>
<dbReference type="RefSeq" id="WP_043411606.1">
    <property type="nucleotide sequence ID" value="NZ_CP092427.2"/>
</dbReference>
<dbReference type="EMBL" id="CP092427">
    <property type="protein sequence ID" value="ULP35634.1"/>
    <property type="molecule type" value="Genomic_DNA"/>
</dbReference>
<organism evidence="1 2">
    <name type="scientific">Mycolicibacterium rufum</name>
    <dbReference type="NCBI Taxonomy" id="318424"/>
    <lineage>
        <taxon>Bacteria</taxon>
        <taxon>Bacillati</taxon>
        <taxon>Actinomycetota</taxon>
        <taxon>Actinomycetes</taxon>
        <taxon>Mycobacteriales</taxon>
        <taxon>Mycobacteriaceae</taxon>
        <taxon>Mycolicibacterium</taxon>
    </lineage>
</organism>
<sequence>MWAEAAKRLSRFPEAVLTALDADGYPTSVRVPTRHYDAGSGELYVKMPDRSRVAESPANLLCHSHDEKLWRLDSTHVRGRLERRDDEWVFVSESFMPPSRLQIVAFLRGTGTSAQKYLDRRGLARPTVNWAAVKEVRQRAKRQRTP</sequence>
<accession>A0ABY3U7Q1</accession>
<protein>
    <recommendedName>
        <fullName evidence="3">Pyridoxamine 5'-phosphate oxidase</fullName>
    </recommendedName>
</protein>
<keyword evidence="2" id="KW-1185">Reference proteome</keyword>
<dbReference type="Proteomes" id="UP001055159">
    <property type="component" value="Chromosome"/>
</dbReference>
<evidence type="ECO:0008006" key="3">
    <source>
        <dbReference type="Google" id="ProtNLM"/>
    </source>
</evidence>